<dbReference type="RefSeq" id="XP_004350947.1">
    <property type="nucleotide sequence ID" value="XM_004350895.1"/>
</dbReference>
<evidence type="ECO:0000313" key="6">
    <source>
        <dbReference type="EMBL" id="EGG14238.1"/>
    </source>
</evidence>
<dbReference type="OMA" id="YIVCLST"/>
<evidence type="ECO:0000256" key="3">
    <source>
        <dbReference type="ARBA" id="ARBA00022862"/>
    </source>
</evidence>
<keyword evidence="7" id="KW-1185">Reference proteome</keyword>
<keyword evidence="3" id="KW-0049">Antioxidant</keyword>
<dbReference type="KEGG" id="dfa:DFA_12008"/>
<dbReference type="InterPro" id="IPR036249">
    <property type="entry name" value="Thioredoxin-like_sf"/>
</dbReference>
<dbReference type="AlphaFoldDB" id="F4QF84"/>
<dbReference type="SUPFAM" id="SSF52833">
    <property type="entry name" value="Thioredoxin-like"/>
    <property type="match status" value="1"/>
</dbReference>
<dbReference type="Proteomes" id="UP000007797">
    <property type="component" value="Unassembled WGS sequence"/>
</dbReference>
<dbReference type="Pfam" id="PF08534">
    <property type="entry name" value="Redoxin"/>
    <property type="match status" value="1"/>
</dbReference>
<keyword evidence="4" id="KW-0560">Oxidoreductase</keyword>
<dbReference type="GO" id="GO:0045454">
    <property type="term" value="P:cell redox homeostasis"/>
    <property type="evidence" value="ECO:0007669"/>
    <property type="project" value="TreeGrafter"/>
</dbReference>
<dbReference type="EMBL" id="GL883029">
    <property type="protein sequence ID" value="EGG14238.1"/>
    <property type="molecule type" value="Genomic_DNA"/>
</dbReference>
<gene>
    <name evidence="6" type="ORF">DFA_12008</name>
</gene>
<dbReference type="Gene3D" id="3.40.30.10">
    <property type="entry name" value="Glutaredoxin"/>
    <property type="match status" value="1"/>
</dbReference>
<dbReference type="GO" id="GO:0005777">
    <property type="term" value="C:peroxisome"/>
    <property type="evidence" value="ECO:0007669"/>
    <property type="project" value="TreeGrafter"/>
</dbReference>
<evidence type="ECO:0000256" key="1">
    <source>
        <dbReference type="ARBA" id="ARBA00010505"/>
    </source>
</evidence>
<evidence type="ECO:0000259" key="5">
    <source>
        <dbReference type="Pfam" id="PF08534"/>
    </source>
</evidence>
<dbReference type="GO" id="GO:0042744">
    <property type="term" value="P:hydrogen peroxide catabolic process"/>
    <property type="evidence" value="ECO:0007669"/>
    <property type="project" value="TreeGrafter"/>
</dbReference>
<accession>F4QF84</accession>
<name>F4QF84_CACFS</name>
<dbReference type="InterPro" id="IPR037944">
    <property type="entry name" value="PRX5-like"/>
</dbReference>
<sequence>MSMLLKSATRLTLEKSVSSFNRSYAVGTNVLATPHSFVDQFNKIHSSNQIFEGKKVVVVGIPGNNPIDTFHHVPSFTKNADKIFAKGVDYIVCLSTYDVPILRANRISLDPLNRVMIIISTTSLILTILTHLSDTNAAFAKEYNLAEEKYLPTTNSNAPVDRFKRFALIVNNGKVVYEGLEKDQNECSATNAEAVLKNL</sequence>
<comment type="similarity">
    <text evidence="1">Belongs to the peroxiredoxin family. Prx5 subfamily.</text>
</comment>
<evidence type="ECO:0000256" key="4">
    <source>
        <dbReference type="ARBA" id="ARBA00023002"/>
    </source>
</evidence>
<dbReference type="STRING" id="1054147.F4QF84"/>
<evidence type="ECO:0000256" key="2">
    <source>
        <dbReference type="ARBA" id="ARBA00022559"/>
    </source>
</evidence>
<feature type="domain" description="Redoxin" evidence="5">
    <location>
        <begin position="46"/>
        <end position="196"/>
    </location>
</feature>
<dbReference type="GO" id="GO:0034599">
    <property type="term" value="P:cellular response to oxidative stress"/>
    <property type="evidence" value="ECO:0007669"/>
    <property type="project" value="InterPro"/>
</dbReference>
<keyword evidence="2" id="KW-0575">Peroxidase</keyword>
<dbReference type="GO" id="GO:0005739">
    <property type="term" value="C:mitochondrion"/>
    <property type="evidence" value="ECO:0007669"/>
    <property type="project" value="TreeGrafter"/>
</dbReference>
<dbReference type="GO" id="GO:0008379">
    <property type="term" value="F:thioredoxin peroxidase activity"/>
    <property type="evidence" value="ECO:0007669"/>
    <property type="project" value="InterPro"/>
</dbReference>
<organism evidence="6 7">
    <name type="scientific">Cavenderia fasciculata</name>
    <name type="common">Slime mold</name>
    <name type="synonym">Dictyostelium fasciculatum</name>
    <dbReference type="NCBI Taxonomy" id="261658"/>
    <lineage>
        <taxon>Eukaryota</taxon>
        <taxon>Amoebozoa</taxon>
        <taxon>Evosea</taxon>
        <taxon>Eumycetozoa</taxon>
        <taxon>Dictyostelia</taxon>
        <taxon>Acytosteliales</taxon>
        <taxon>Cavenderiaceae</taxon>
        <taxon>Cavenderia</taxon>
    </lineage>
</organism>
<protein>
    <recommendedName>
        <fullName evidence="5">Redoxin domain-containing protein</fullName>
    </recommendedName>
</protein>
<dbReference type="GeneID" id="14865456"/>
<reference evidence="7" key="1">
    <citation type="journal article" date="2011" name="Genome Res.">
        <title>Phylogeny-wide analysis of social amoeba genomes highlights ancient origins for complex intercellular communication.</title>
        <authorList>
            <person name="Heidel A.J."/>
            <person name="Lawal H.M."/>
            <person name="Felder M."/>
            <person name="Schilde C."/>
            <person name="Helps N.R."/>
            <person name="Tunggal B."/>
            <person name="Rivero F."/>
            <person name="John U."/>
            <person name="Schleicher M."/>
            <person name="Eichinger L."/>
            <person name="Platzer M."/>
            <person name="Noegel A.A."/>
            <person name="Schaap P."/>
            <person name="Gloeckner G."/>
        </authorList>
    </citation>
    <scope>NUCLEOTIDE SEQUENCE [LARGE SCALE GENOMIC DNA]</scope>
    <source>
        <strain evidence="7">SH3</strain>
    </source>
</reference>
<dbReference type="InterPro" id="IPR013740">
    <property type="entry name" value="Redoxin"/>
</dbReference>
<evidence type="ECO:0000313" key="7">
    <source>
        <dbReference type="Proteomes" id="UP000007797"/>
    </source>
</evidence>
<dbReference type="OrthoDB" id="1882547at2759"/>
<proteinExistence type="inferred from homology"/>
<dbReference type="PANTHER" id="PTHR10430">
    <property type="entry name" value="PEROXIREDOXIN"/>
    <property type="match status" value="1"/>
</dbReference>
<dbReference type="PANTHER" id="PTHR10430:SF40">
    <property type="entry name" value="REDOXIN DOMAIN-CONTAINING PROTEIN"/>
    <property type="match status" value="1"/>
</dbReference>